<dbReference type="SUPFAM" id="SSF75620">
    <property type="entry name" value="Release factor"/>
    <property type="match status" value="1"/>
</dbReference>
<accession>A0ABD2K839</accession>
<keyword evidence="3" id="KW-1185">Reference proteome</keyword>
<dbReference type="Gene3D" id="3.30.160.20">
    <property type="match status" value="1"/>
</dbReference>
<gene>
    <name evidence="2" type="ORF">niasHT_024684</name>
</gene>
<dbReference type="PANTHER" id="PTHR43804">
    <property type="entry name" value="LD18447P"/>
    <property type="match status" value="1"/>
</dbReference>
<dbReference type="InterPro" id="IPR050057">
    <property type="entry name" value="Prokaryotic/Mito_RF"/>
</dbReference>
<dbReference type="Gene3D" id="3.30.70.1660">
    <property type="match status" value="1"/>
</dbReference>
<dbReference type="EMBL" id="JBICBT010000819">
    <property type="protein sequence ID" value="KAL3098929.1"/>
    <property type="molecule type" value="Genomic_DNA"/>
</dbReference>
<reference evidence="2 3" key="1">
    <citation type="submission" date="2024-10" db="EMBL/GenBank/DDBJ databases">
        <authorList>
            <person name="Kim D."/>
        </authorList>
    </citation>
    <scope>NUCLEOTIDE SEQUENCE [LARGE SCALE GENOMIC DNA]</scope>
    <source>
        <strain evidence="2">BH-2024</strain>
    </source>
</reference>
<evidence type="ECO:0000313" key="3">
    <source>
        <dbReference type="Proteomes" id="UP001620626"/>
    </source>
</evidence>
<protein>
    <recommendedName>
        <fullName evidence="4">Prokaryotic-type class I peptide chain release factors domain-containing protein</fullName>
    </recommendedName>
</protein>
<keyword evidence="1" id="KW-0488">Methylation</keyword>
<comment type="caution">
    <text evidence="2">The sequence shown here is derived from an EMBL/GenBank/DDBJ whole genome shotgun (WGS) entry which is preliminary data.</text>
</comment>
<evidence type="ECO:0008006" key="4">
    <source>
        <dbReference type="Google" id="ProtNLM"/>
    </source>
</evidence>
<evidence type="ECO:0000256" key="1">
    <source>
        <dbReference type="ARBA" id="ARBA00022481"/>
    </source>
</evidence>
<dbReference type="InterPro" id="IPR045853">
    <property type="entry name" value="Pep_chain_release_fac_I_sf"/>
</dbReference>
<organism evidence="2 3">
    <name type="scientific">Heterodera trifolii</name>
    <dbReference type="NCBI Taxonomy" id="157864"/>
    <lineage>
        <taxon>Eukaryota</taxon>
        <taxon>Metazoa</taxon>
        <taxon>Ecdysozoa</taxon>
        <taxon>Nematoda</taxon>
        <taxon>Chromadorea</taxon>
        <taxon>Rhabditida</taxon>
        <taxon>Tylenchina</taxon>
        <taxon>Tylenchomorpha</taxon>
        <taxon>Tylenchoidea</taxon>
        <taxon>Heteroderidae</taxon>
        <taxon>Heteroderinae</taxon>
        <taxon>Heterodera</taxon>
    </lineage>
</organism>
<dbReference type="AlphaFoldDB" id="A0ABD2K839"/>
<dbReference type="Proteomes" id="UP001620626">
    <property type="component" value="Unassembled WGS sequence"/>
</dbReference>
<sequence>MLRLRCPSRHFATAAASAMKAGPTVEPVQQKISRLPTGFSVSSVELQINSKNVQHRCPLCPKKVSQEWSSKCCFLQVSKCNKTNSVGINSAIVFGEGNWCYAKMRFEVPLGKTKTFEWRARTRGGSGQTASPGTGRGVLRAVSIVFNEYRSPSQRGVSTHTSTASVAVLPEPDKQPEVIFLPDDLKEEYMRSSGPGGVNVNANSTCRKVMYERYLAQNKKIALQRLAAILLKQKVNEATRRHESHRKLRMTVHGVGQFLDGGQMLEQMVDALIEMYEHESVEQQQKNEEEETGKKV</sequence>
<dbReference type="PANTHER" id="PTHR43804:SF7">
    <property type="entry name" value="LD18447P"/>
    <property type="match status" value="1"/>
</dbReference>
<name>A0ABD2K839_9BILA</name>
<evidence type="ECO:0000313" key="2">
    <source>
        <dbReference type="EMBL" id="KAL3098929.1"/>
    </source>
</evidence>
<proteinExistence type="predicted"/>